<dbReference type="Gene3D" id="3.40.50.2000">
    <property type="entry name" value="Glycogen Phosphorylase B"/>
    <property type="match status" value="1"/>
</dbReference>
<sequence length="546" mass="63802">MGVKRVMHILMSSLYSTIKQFSQIVIYGAGNYANLIYSELKKVGLKEMISSFVVTNLDERDEVDGIPVKSVGDISVVHVENCAVLIAVSEKYESEIIRILQNMHFAQIVKLTDYILQNSELIEMFRKQTDEQFIESIVNEYAWSNIDTIQKLEIRKEEMKNFIVSKNIKDGEENTIVYISGHLNARSKKIIGALIKRKYKLIVIEYGVRNELIRSEIMLYNINFITCKDIIEVFWRAVQYTPLIYYYEPIWADSSGSEIMIKHKNVFGKIVFAPYDILNGGYVKISGEKKLMERYCLENADGVVWRWFSKDFLEEKKGFSYKGKSVQFLDYCGGYRIDKYSRSDKILKICFVVWGISIFLERDILKNDGQYIEHARIDTILDKIGNRNDCIFHVYIGQCDSSDRKKLELLESQYFNFKAFYEIEHNDLITRISEYDYGCLLSTEGKEIPEMVSIDGVYYGSTFQYGVLNKYFDYLDAGIPIIATGHKKFCDYFERLGVLVKMNVSTLDVDYLKEKEKFYRKNVEQVRKTLLIDNQISRLIEFFENL</sequence>
<proteinExistence type="predicted"/>
<organism evidence="1 2">
    <name type="scientific">Eubacterium plexicaudatum ASF492</name>
    <dbReference type="NCBI Taxonomy" id="1235802"/>
    <lineage>
        <taxon>Bacteria</taxon>
        <taxon>Bacillati</taxon>
        <taxon>Bacillota</taxon>
        <taxon>Clostridia</taxon>
        <taxon>Eubacteriales</taxon>
        <taxon>Eubacteriaceae</taxon>
        <taxon>Eubacterium</taxon>
    </lineage>
</organism>
<dbReference type="AlphaFoldDB" id="N2AXI6"/>
<protein>
    <submittedName>
        <fullName evidence="1">Uncharacterized protein</fullName>
    </submittedName>
</protein>
<name>N2AXI6_9FIRM</name>
<gene>
    <name evidence="1" type="ORF">C823_01233</name>
</gene>
<accession>N2AXI6</accession>
<dbReference type="Proteomes" id="UP000012589">
    <property type="component" value="Unassembled WGS sequence"/>
</dbReference>
<evidence type="ECO:0000313" key="2">
    <source>
        <dbReference type="Proteomes" id="UP000012589"/>
    </source>
</evidence>
<evidence type="ECO:0000313" key="1">
    <source>
        <dbReference type="EMBL" id="EMZ33952.1"/>
    </source>
</evidence>
<keyword evidence="2" id="KW-1185">Reference proteome</keyword>
<dbReference type="STRING" id="1235802.C823_01233"/>
<dbReference type="PATRIC" id="fig|1235802.3.peg.1318"/>
<reference evidence="1 2" key="1">
    <citation type="journal article" date="2014" name="Genome Announc.">
        <title>Draft genome sequences of the altered schaedler flora, a defined bacterial community from gnotobiotic mice.</title>
        <authorList>
            <person name="Wannemuehler M.J."/>
            <person name="Overstreet A.M."/>
            <person name="Ward D.V."/>
            <person name="Phillips G.J."/>
        </authorList>
    </citation>
    <scope>NUCLEOTIDE SEQUENCE [LARGE SCALE GENOMIC DNA]</scope>
    <source>
        <strain evidence="1 2">ASF492</strain>
    </source>
</reference>
<comment type="caution">
    <text evidence="1">The sequence shown here is derived from an EMBL/GenBank/DDBJ whole genome shotgun (WGS) entry which is preliminary data.</text>
</comment>
<dbReference type="EMBL" id="AQFT01000038">
    <property type="protein sequence ID" value="EMZ33952.1"/>
    <property type="molecule type" value="Genomic_DNA"/>
</dbReference>
<dbReference type="HOGENOM" id="CLU_498515_0_0_9"/>